<dbReference type="RefSeq" id="WP_136538920.1">
    <property type="nucleotide sequence ID" value="NZ_STGU01000002.1"/>
</dbReference>
<evidence type="ECO:0000313" key="2">
    <source>
        <dbReference type="EMBL" id="THV38334.1"/>
    </source>
</evidence>
<proteinExistence type="predicted"/>
<name>A0A4S8QCV0_9HYPH</name>
<sequence length="120" mass="12710">MNRFAAIFSATALSAIAFGAESYAAMPAASGAPESKIESTIQTLPASDFDVVRIDSLRTHDAAHERFAAVSQSSPETRQLQASVIANHSLAQKLQAQNVELTNIVGAERAADGSVTFYVR</sequence>
<gene>
    <name evidence="2" type="ORF">FAA86_05970</name>
</gene>
<evidence type="ECO:0000256" key="1">
    <source>
        <dbReference type="SAM" id="SignalP"/>
    </source>
</evidence>
<reference evidence="2 3" key="1">
    <citation type="submission" date="2019-04" db="EMBL/GenBank/DDBJ databases">
        <title>genome sequence of strain W3.</title>
        <authorList>
            <person name="Gao J."/>
            <person name="Sun J."/>
        </authorList>
    </citation>
    <scope>NUCLEOTIDE SEQUENCE [LARGE SCALE GENOMIC DNA]</scope>
    <source>
        <strain evidence="2 3">W3</strain>
    </source>
</reference>
<feature type="chain" id="PRO_5020557633" evidence="1">
    <location>
        <begin position="20"/>
        <end position="120"/>
    </location>
</feature>
<dbReference type="AlphaFoldDB" id="A0A4S8QCV0"/>
<dbReference type="Proteomes" id="UP000307378">
    <property type="component" value="Unassembled WGS sequence"/>
</dbReference>
<evidence type="ECO:0000313" key="3">
    <source>
        <dbReference type="Proteomes" id="UP000307378"/>
    </source>
</evidence>
<protein>
    <submittedName>
        <fullName evidence="2">Uncharacterized protein</fullName>
    </submittedName>
</protein>
<organism evidence="2 3">
    <name type="scientific">Rhizobium rosettiformans W3</name>
    <dbReference type="NCBI Taxonomy" id="538378"/>
    <lineage>
        <taxon>Bacteria</taxon>
        <taxon>Pseudomonadati</taxon>
        <taxon>Pseudomonadota</taxon>
        <taxon>Alphaproteobacteria</taxon>
        <taxon>Hyphomicrobiales</taxon>
        <taxon>Rhizobiaceae</taxon>
        <taxon>Rhizobium/Agrobacterium group</taxon>
        <taxon>Rhizobium</taxon>
    </lineage>
</organism>
<comment type="caution">
    <text evidence="2">The sequence shown here is derived from an EMBL/GenBank/DDBJ whole genome shotgun (WGS) entry which is preliminary data.</text>
</comment>
<feature type="signal peptide" evidence="1">
    <location>
        <begin position="1"/>
        <end position="19"/>
    </location>
</feature>
<accession>A0A4S8QCV0</accession>
<keyword evidence="1" id="KW-0732">Signal</keyword>
<dbReference type="EMBL" id="STGU01000002">
    <property type="protein sequence ID" value="THV38334.1"/>
    <property type="molecule type" value="Genomic_DNA"/>
</dbReference>